<dbReference type="Proteomes" id="UP000569732">
    <property type="component" value="Unassembled WGS sequence"/>
</dbReference>
<name>A0A853I5T9_9GAMM</name>
<comment type="caution">
    <text evidence="2">The sequence shown here is derived from an EMBL/GenBank/DDBJ whole genome shotgun (WGS) entry which is preliminary data.</text>
</comment>
<keyword evidence="1" id="KW-0812">Transmembrane</keyword>
<gene>
    <name evidence="2" type="ORF">H0A36_24940</name>
</gene>
<feature type="transmembrane region" description="Helical" evidence="1">
    <location>
        <begin position="99"/>
        <end position="124"/>
    </location>
</feature>
<dbReference type="AlphaFoldDB" id="A0A853I5T9"/>
<keyword evidence="3" id="KW-1185">Reference proteome</keyword>
<dbReference type="RefSeq" id="WP_180571267.1">
    <property type="nucleotide sequence ID" value="NZ_JACCKB010000071.1"/>
</dbReference>
<organism evidence="2 3">
    <name type="scientific">Spartinivicinus marinus</name>
    <dbReference type="NCBI Taxonomy" id="2994442"/>
    <lineage>
        <taxon>Bacteria</taxon>
        <taxon>Pseudomonadati</taxon>
        <taxon>Pseudomonadota</taxon>
        <taxon>Gammaproteobacteria</taxon>
        <taxon>Oceanospirillales</taxon>
        <taxon>Zooshikellaceae</taxon>
        <taxon>Spartinivicinus</taxon>
    </lineage>
</organism>
<proteinExistence type="predicted"/>
<feature type="transmembrane region" description="Helical" evidence="1">
    <location>
        <begin position="136"/>
        <end position="155"/>
    </location>
</feature>
<accession>A0A853I5T9</accession>
<evidence type="ECO:0000313" key="3">
    <source>
        <dbReference type="Proteomes" id="UP000569732"/>
    </source>
</evidence>
<dbReference type="EMBL" id="JACCKB010000071">
    <property type="protein sequence ID" value="NYZ69270.1"/>
    <property type="molecule type" value="Genomic_DNA"/>
</dbReference>
<evidence type="ECO:0000313" key="2">
    <source>
        <dbReference type="EMBL" id="NYZ69270.1"/>
    </source>
</evidence>
<keyword evidence="1" id="KW-1133">Transmembrane helix</keyword>
<keyword evidence="1" id="KW-0472">Membrane</keyword>
<protein>
    <submittedName>
        <fullName evidence="2">Uncharacterized protein</fullName>
    </submittedName>
</protein>
<evidence type="ECO:0000256" key="1">
    <source>
        <dbReference type="SAM" id="Phobius"/>
    </source>
</evidence>
<reference evidence="2 3" key="1">
    <citation type="submission" date="2020-07" db="EMBL/GenBank/DDBJ databases">
        <title>Endozoicomonas sp. nov., isolated from sediment.</title>
        <authorList>
            <person name="Gu T."/>
        </authorList>
    </citation>
    <scope>NUCLEOTIDE SEQUENCE [LARGE SCALE GENOMIC DNA]</scope>
    <source>
        <strain evidence="2 3">SM1973</strain>
    </source>
</reference>
<sequence>MLNNSYYSETAYRGHRIPRQRPYSKKNGILYKMQDMHTKMALRLPWGNYANIDSAQIIDSGFEIANDPERKNPESFAKKVSWNHECLKIDNSHWLLEGLAFLTAVFGSRFVIGITLIVVFLVGVETYITKDRISDFIITILFCLLLIHLISHYVMPIFLEKIEQFFVVDRGCGLFRKTGMVRKHVTGKQYFEAPFTEFDATLINMPDINGLPRYQLTLVHRYQPISFNVPIGLEGVLDGRFRLADWDTLQRFMDISLPLPDIPQLEPFRALDPVTAEYDKAGKRGRPDDYWANLSHDDWFKNHEPELRKAITSFYWQGLKDYMAGKVPGREEEDQIARSRWCSMKWKG</sequence>